<sequence>MLTPELMEVPSRDEVEGIVKKLKADKAPGSDGVTAEVLADLLGVHLVKITRNRRGSFRYDKSLITFSTSASGSELGQTNCTQQVVFIKLDFIKAYDRVSHPFLWETLRAMGFADAFINLIQGFTCDGSAKMILAFFSKPKLNTSRNYAESLLTLQKLEEDKWTSVKWGAADILLTGKSVLVPRISQPLQHLLQTWKFMRKRLGLMSGIVEIPGWMPIMQLQTFHELQPASKVQRIMEDTLEATFGDGRSPMKYKIWACRVLARGLMTMEKARQWGVADNLCPWGCGSTGNYKSSTEELQVPGCHAELGWQTHLGCHNASFFQVINLVLETHKTVPGQFILFATHSEIGWKERNKKVFEDRSSRLPNPVLA</sequence>
<protein>
    <recommendedName>
        <fullName evidence="3">Reverse transcriptase domain-containing protein</fullName>
    </recommendedName>
</protein>
<evidence type="ECO:0000313" key="1">
    <source>
        <dbReference type="EMBL" id="KAL3683005.1"/>
    </source>
</evidence>
<dbReference type="PANTHER" id="PTHR19446">
    <property type="entry name" value="REVERSE TRANSCRIPTASES"/>
    <property type="match status" value="1"/>
</dbReference>
<organism evidence="1 2">
    <name type="scientific">Riccia sorocarpa</name>
    <dbReference type="NCBI Taxonomy" id="122646"/>
    <lineage>
        <taxon>Eukaryota</taxon>
        <taxon>Viridiplantae</taxon>
        <taxon>Streptophyta</taxon>
        <taxon>Embryophyta</taxon>
        <taxon>Marchantiophyta</taxon>
        <taxon>Marchantiopsida</taxon>
        <taxon>Marchantiidae</taxon>
        <taxon>Marchantiales</taxon>
        <taxon>Ricciaceae</taxon>
        <taxon>Riccia</taxon>
    </lineage>
</organism>
<comment type="caution">
    <text evidence="1">The sequence shown here is derived from an EMBL/GenBank/DDBJ whole genome shotgun (WGS) entry which is preliminary data.</text>
</comment>
<dbReference type="AlphaFoldDB" id="A0ABD3GY17"/>
<keyword evidence="2" id="KW-1185">Reference proteome</keyword>
<evidence type="ECO:0000313" key="2">
    <source>
        <dbReference type="Proteomes" id="UP001633002"/>
    </source>
</evidence>
<dbReference type="EMBL" id="JBJQOH010000006">
    <property type="protein sequence ID" value="KAL3683005.1"/>
    <property type="molecule type" value="Genomic_DNA"/>
</dbReference>
<dbReference type="Proteomes" id="UP001633002">
    <property type="component" value="Unassembled WGS sequence"/>
</dbReference>
<gene>
    <name evidence="1" type="ORF">R1sor_001027</name>
</gene>
<reference evidence="1 2" key="1">
    <citation type="submission" date="2024-09" db="EMBL/GenBank/DDBJ databases">
        <title>Chromosome-scale assembly of Riccia sorocarpa.</title>
        <authorList>
            <person name="Paukszto L."/>
        </authorList>
    </citation>
    <scope>NUCLEOTIDE SEQUENCE [LARGE SCALE GENOMIC DNA]</scope>
    <source>
        <strain evidence="1">LP-2024</strain>
        <tissue evidence="1">Aerial parts of the thallus</tissue>
    </source>
</reference>
<proteinExistence type="predicted"/>
<evidence type="ECO:0008006" key="3">
    <source>
        <dbReference type="Google" id="ProtNLM"/>
    </source>
</evidence>
<accession>A0ABD3GY17</accession>
<name>A0ABD3GY17_9MARC</name>